<sequence>MNNQQAPLEDLTAEGTVRTTIGTLEPDNAAALWEKIGMEYNKYLTSRGVQFQYLIARHKKFADNIADFYHDMFLNVLARLPKGTLNNQSLSERTQPLRCLPYPRLPTQPIRSARSASRIGISRTLAGGCTSSWQQSSGGEVNKDKIITTASSGSTDSRRRRNKKDKDAGQKKDEASDLLASQPKCECIHCIFRIVWNCIQGLVFDTCASLNMTGEKNSLIQQKVDLKVSTTDGGKGQVKEI</sequence>
<gene>
    <name evidence="2" type="ORF">ACJ73_09282</name>
</gene>
<dbReference type="VEuPathDB" id="FungiDB:ACJ73_09282"/>
<keyword evidence="3" id="KW-1185">Reference proteome</keyword>
<evidence type="ECO:0000313" key="2">
    <source>
        <dbReference type="EMBL" id="OJD12885.1"/>
    </source>
</evidence>
<reference evidence="2 3" key="1">
    <citation type="submission" date="2015-08" db="EMBL/GenBank/DDBJ databases">
        <title>Emmonsia species relationships and genome sequence.</title>
        <authorList>
            <person name="Cuomo C.A."/>
            <person name="Schwartz I.S."/>
            <person name="Kenyon C."/>
            <person name="De Hoog G.S."/>
            <person name="Govender N.P."/>
            <person name="Botha A."/>
            <person name="Moreno L."/>
            <person name="De Vries M."/>
            <person name="Munoz J.F."/>
            <person name="Stielow J.B."/>
        </authorList>
    </citation>
    <scope>NUCLEOTIDE SEQUENCE [LARGE SCALE GENOMIC DNA]</scope>
    <source>
        <strain evidence="2 3">EI222</strain>
    </source>
</reference>
<dbReference type="OrthoDB" id="10359703at2759"/>
<proteinExistence type="predicted"/>
<feature type="region of interest" description="Disordered" evidence="1">
    <location>
        <begin position="144"/>
        <end position="175"/>
    </location>
</feature>
<dbReference type="AlphaFoldDB" id="A0A1J9QCJ6"/>
<dbReference type="Proteomes" id="UP000242791">
    <property type="component" value="Unassembled WGS sequence"/>
</dbReference>
<feature type="compositionally biased region" description="Basic and acidic residues" evidence="1">
    <location>
        <begin position="164"/>
        <end position="175"/>
    </location>
</feature>
<protein>
    <submittedName>
        <fullName evidence="2">Uncharacterized protein</fullName>
    </submittedName>
</protein>
<evidence type="ECO:0000256" key="1">
    <source>
        <dbReference type="SAM" id="MobiDB-lite"/>
    </source>
</evidence>
<accession>A0A1J9QCJ6</accession>
<evidence type="ECO:0000313" key="3">
    <source>
        <dbReference type="Proteomes" id="UP000242791"/>
    </source>
</evidence>
<name>A0A1J9QCJ6_9EURO</name>
<organism evidence="2 3">
    <name type="scientific">Blastomyces percursus</name>
    <dbReference type="NCBI Taxonomy" id="1658174"/>
    <lineage>
        <taxon>Eukaryota</taxon>
        <taxon>Fungi</taxon>
        <taxon>Dikarya</taxon>
        <taxon>Ascomycota</taxon>
        <taxon>Pezizomycotina</taxon>
        <taxon>Eurotiomycetes</taxon>
        <taxon>Eurotiomycetidae</taxon>
        <taxon>Onygenales</taxon>
        <taxon>Ajellomycetaceae</taxon>
        <taxon>Blastomyces</taxon>
    </lineage>
</organism>
<dbReference type="EMBL" id="LGTZ01002539">
    <property type="protein sequence ID" value="OJD12885.1"/>
    <property type="molecule type" value="Genomic_DNA"/>
</dbReference>
<comment type="caution">
    <text evidence="2">The sequence shown here is derived from an EMBL/GenBank/DDBJ whole genome shotgun (WGS) entry which is preliminary data.</text>
</comment>